<dbReference type="PANTHER" id="PTHR35043">
    <property type="entry name" value="TRANSCRIPTION FACTOR DOMAIN-CONTAINING PROTEIN"/>
    <property type="match status" value="1"/>
</dbReference>
<name>A0ABR1IWD4_9AGAR</name>
<reference evidence="1 2" key="1">
    <citation type="submission" date="2024-01" db="EMBL/GenBank/DDBJ databases">
        <title>A draft genome for the cacao thread blight pathogen Marasmiellus scandens.</title>
        <authorList>
            <person name="Baruah I.K."/>
            <person name="Leung J."/>
            <person name="Bukari Y."/>
            <person name="Amoako-Attah I."/>
            <person name="Meinhardt L.W."/>
            <person name="Bailey B.A."/>
            <person name="Cohen S.P."/>
        </authorList>
    </citation>
    <scope>NUCLEOTIDE SEQUENCE [LARGE SCALE GENOMIC DNA]</scope>
    <source>
        <strain evidence="1 2">GH-19</strain>
    </source>
</reference>
<dbReference type="Proteomes" id="UP001498398">
    <property type="component" value="Unassembled WGS sequence"/>
</dbReference>
<accession>A0ABR1IWD4</accession>
<dbReference type="EMBL" id="JBANRG010000067">
    <property type="protein sequence ID" value="KAK7440587.1"/>
    <property type="molecule type" value="Genomic_DNA"/>
</dbReference>
<comment type="caution">
    <text evidence="1">The sequence shown here is derived from an EMBL/GenBank/DDBJ whole genome shotgun (WGS) entry which is preliminary data.</text>
</comment>
<sequence>MGGFVLYDENNPQSVILPNQLSLFRDRYELEITSQEIWDRSKGDLLSKGLVLLQVAWFVIQCIARAYQNLVITQLEVMTLAFAALNFVMYALWWNKPLGVECSVHVRRNRGQKDSNSVVPKDVFHVSDLLTVVVRSLRDFLSVPLRKHSESMPSIGHDINHSLGLGLIGQLVMGLDDNIPINPPSSKIPDPITDYTNGDLDSSFCSPSNVEDTTVRNSTNNVDLTSQRLPTFYSGWQGYYAPDLDDNHKELAIFQRITRSPALLAVPVAAVFGAIHCTTWSSIFPTHAEQRLCCS</sequence>
<proteinExistence type="predicted"/>
<evidence type="ECO:0000313" key="2">
    <source>
        <dbReference type="Proteomes" id="UP001498398"/>
    </source>
</evidence>
<organism evidence="1 2">
    <name type="scientific">Marasmiellus scandens</name>
    <dbReference type="NCBI Taxonomy" id="2682957"/>
    <lineage>
        <taxon>Eukaryota</taxon>
        <taxon>Fungi</taxon>
        <taxon>Dikarya</taxon>
        <taxon>Basidiomycota</taxon>
        <taxon>Agaricomycotina</taxon>
        <taxon>Agaricomycetes</taxon>
        <taxon>Agaricomycetidae</taxon>
        <taxon>Agaricales</taxon>
        <taxon>Marasmiineae</taxon>
        <taxon>Omphalotaceae</taxon>
        <taxon>Marasmiellus</taxon>
    </lineage>
</organism>
<gene>
    <name evidence="1" type="ORF">VKT23_016935</name>
</gene>
<protein>
    <submittedName>
        <fullName evidence="1">Uncharacterized protein</fullName>
    </submittedName>
</protein>
<dbReference type="PANTHER" id="PTHR35043:SF7">
    <property type="entry name" value="TRANSCRIPTION FACTOR DOMAIN-CONTAINING PROTEIN"/>
    <property type="match status" value="1"/>
</dbReference>
<keyword evidence="2" id="KW-1185">Reference proteome</keyword>
<evidence type="ECO:0000313" key="1">
    <source>
        <dbReference type="EMBL" id="KAK7440587.1"/>
    </source>
</evidence>